<dbReference type="InterPro" id="IPR036020">
    <property type="entry name" value="WW_dom_sf"/>
</dbReference>
<feature type="compositionally biased region" description="Low complexity" evidence="2">
    <location>
        <begin position="318"/>
        <end position="328"/>
    </location>
</feature>
<dbReference type="SMART" id="SM00456">
    <property type="entry name" value="WW"/>
    <property type="match status" value="2"/>
</dbReference>
<keyword evidence="6" id="KW-1185">Reference proteome</keyword>
<dbReference type="Gene3D" id="3.30.50.10">
    <property type="entry name" value="Erythroid Transcription Factor GATA-1, subunit A"/>
    <property type="match status" value="3"/>
</dbReference>
<dbReference type="SUPFAM" id="SSF51045">
    <property type="entry name" value="WW domain"/>
    <property type="match status" value="2"/>
</dbReference>
<feature type="region of interest" description="Disordered" evidence="2">
    <location>
        <begin position="213"/>
        <end position="456"/>
    </location>
</feature>
<dbReference type="PROSITE" id="PS50114">
    <property type="entry name" value="GATA_ZN_FINGER_2"/>
    <property type="match status" value="2"/>
</dbReference>
<name>A0A1Y1I7R9_KLENI</name>
<feature type="region of interest" description="Disordered" evidence="2">
    <location>
        <begin position="1518"/>
        <end position="1620"/>
    </location>
</feature>
<protein>
    <submittedName>
        <fullName evidence="5">Uncharacterized protein</fullName>
    </submittedName>
</protein>
<feature type="region of interest" description="Disordered" evidence="2">
    <location>
        <begin position="2156"/>
        <end position="2178"/>
    </location>
</feature>
<feature type="compositionally biased region" description="Basic and acidic residues" evidence="2">
    <location>
        <begin position="895"/>
        <end position="906"/>
    </location>
</feature>
<feature type="compositionally biased region" description="Gly residues" evidence="2">
    <location>
        <begin position="1704"/>
        <end position="1715"/>
    </location>
</feature>
<feature type="compositionally biased region" description="Basic and acidic residues" evidence="2">
    <location>
        <begin position="1117"/>
        <end position="1127"/>
    </location>
</feature>
<sequence>MAVGGAGATREEWRKRAVTHLSVPDSFPAGEELFVPQPFEKGAVIETRSFQTGFRGAWFLSEVVAFHTDRSMPTQQVTIRNLSYPDDKPSKMCLYQVDPNDRGSRYLMVRPIPPRNIPFGEDAPNPGQTDQPVFKHERQYAKGDKVDAYVLECWWSGTVRAISGKRARVEWRPEPNLRPTLRWAGKRWHMLKNLTGPLGKIVVPVGGSGSPAIEAPGAVGGSESKTTGTPRKRGGSAGGSNKETEEAPNGLVGGLGSAAKETPRKRPGSAGGTKAEAKATPRKRAGSAGGSKPEAKGTPGKRPCGPATEAGPERVAKAGKPAADASAARTKPTPKPGMSEKGAETLTERSPPRVRPPPKVRTPPEVKKPPEKQESPKVRILHEVQDSSKPRLQPETLSLPKVHIPEKVQTPEEARTPPKVQNSPRPRHLYKVGERPPEDAGPPEGGQTEERPRGVPGRKCFDCGTEKTTAWRRGPLGDNTLCQTCGVRYWLMKLREKRLGRSETFERERIEAVQNPGPEGATGGSGLGMTGGGAPEVTADGGPEKSCMQCGKWRRTKLSQWRTGPPGKETLCNECGLQFRRLGPDWVPGGALLLAESTAPVQAGAGRYLAKRGEPTKGLRSTSAGPIGQKGGTKTGVEEGWWRKPGLGSGSFFDKKIDRSALEGKGTEKLTSSANGDPFRLQRPPASFAGPPGKPRQGPPAEKKRAARDLESSSLSESSKRMRIQGNSVRSASARIIGQALRNVRIRPDASGASEKAVSGNAASEKAVSVNAASESKERNVERERTAAGDEGAQAKGIWTQPDASAAAECDVSESMAPEKNVETESEGAEQKEAKAERERKQRAEARRKKRERVWRLKAQLACSIGEPKGQKVARLKAQLACSVGEPIGKRKRLTRQEARREDGEVGVKSGAAKGGPTSGKRIDVEKGGLTRNRGASDTGGVDRGLSSAAKKLAVYEKLKRVVGGSDKVTRPKGRPKRGRPKKGAAQESPRRNPKRGRKSDEEESSEESDPLRGGINEGKESAGVREKEKQGVSKPPKQKGPGRPVFWGVNLDELIVEEEFELPEKVRARAERERREVRRRLSEVSGAGGEAGSSGRDPSGIEEVLIHSVKVPGKTSRGESVVESKKAGARSDAAGLETGRARCFAGVLTEIGAGETPLLGQEGADDSGGSRASETIPLGSAHKVASSGGGAGTSGRTPPEIEQPPRPDEFDLTEELVSCLDKSEALSAAEELLSRWEEVSLDEVRGLFLMVNLWSPDEESLKDPVGWYRDKIEALAFREQRFVEVGSGGNAGVFRKWAVKDDDRDATTEGERRLGFSERLEAAKDGPLGTAPLEAGVNYADVSTAAPQARSREPLGTFPVSGTFDAEAANVPAPTSASLANPTSKTAEISSVPGSRGEAVRRDLLSSDVLPGPGASVARTLSEGMADDRGGGLESSDGVNPKKGLNKDDEREPIGGPVPDNGLRGNDTISSKELSPNGRLDLTGGLHLGQGLAAGGTLDSEWGVVLDKAMGVEKELNANGGLGSHGGLRSDGDPNKDEVLRSAKGPVSDGALKGPSSDAGLDLNGGPRADERDQGLETDVVRTLDGGLDMDEGLDSDAGLRADAGPNLGGEPNKEEASNADRRLFSHVKVAVSVGLHSDRGLPADDGLTQKDVRKSVEALHLGERKDPNDGHTANKAAQRSNGREGMMRVEKKRLVEDSERSGGMGLEGSGGGVTGNALETQQGLRIPPPRGNPPAAAAPVWSEHRTPDGRPYYFNRAVQVCIWEKPLELMTPQELHSLNVWKELITPDGRVYYSNRLTMASSWTVPEDLRAAGGGWAAGSKGGAAFAGPIASRAFPDAQRADWDSLFPCIANGFPTVPATERATPDVLRTPLDAQRTVLSGRRTFSDTRQAELDSLFPCSANGFRTVLTTQPAISGGLGSAPDALWTLSEAQRTDLSGRRTLSDTMQRLSDAVAGRSSAERPLADGAIRSNQVLAGDGFTGSPDPLRTLSDAQQTDLSGRRTLSDTMRRLSDAIAGCSATEPPLQNGAIGPKRTSAGARGLGGGEEDETHWLADLIVESHEHKCGAEQVGPPLQGPNPAPQLFPNTPGLVSPPTQKASAKVTPVQPLTSPIPPPTPSYPLAPSSISAWLAKPSENPQDGGKRQIVCGAGEMLDARTSAAKSGEKQSPSVNTRRPAPGVHLQMAPGGVQRLVPGGAGTVTEVPLGGAWTNGTEGNGFEAGGRSEQVPGGTLPGRENGAHTGVETAGQLGELAGGPLGECGERNGSRKGLTNDRSAEGTQPGNPATSHFVPGRDGHPGLWHTILPGGVLISQFGTPPDVNQGSMLPPATSPALTLQNAPVSNRGGNAAGSETTRVAPPPIWFRRRVSDNLTVFSQPPASVQGGMSPRPATISMNPLSAPPYAAGGSSNLCASQAMAAELTHGLSQGVAPNPGPGQMQPPTTVWGVPRLPINPRGLGAIPISAHPRASGAAIIALPAPGKPTEGIPSQRAAGKRGRPLGSKNKSKCRQVAMLSWEELQQMKAGGKESVFLALAAYEKPAPLEAPDSAALSSLPEIPLDMVAPEDSARQLGPANTPKNTPEIVPSKSPDFASEREGEPGPESTPDIPPSKSPVFELGREGEPGEGNSPELMPRESPVTETGREEGEASADEVGHPNRAQCAPNRAETGSHLAANPDESPAEKSPNDLDECEGAERVLDKFGRLNGAESGPNRAETGPHPAASPYESPAGKSPNGLDWFYSLLGPSDQSPRPQAAVGGSPAVAARPEERPETERPTARECSACRVSESPQWRRGPTGPQSLCNRCGVFWYKHRDGWGDFLEQFSPPSDGANGLPCGNEESARLDVPVAFEECPEAVEIAHQAEAAAAGSLEGSESPDGPVSAGVRTVGRATFREVTSEDEVAAALEKSLRAAATWQRMAHSLARTTGLRSRLEELGKGGANGGIPGGVDGAGNGSVLEASIEDGGSNYARATRSRRSRESMEKALSGAAEGLGSGGGAAAHEDTVERDAGGQLAGGAECLENGGGAAKQTGEGTAGVQLAGAGRRYGPEEIWCGSYRGRWGPDGAFVWTDSKSRRVRFRSGGLAQLESGTPVKPKGKKRGRKPGAPESASGGLAHAESGTPVTPTGKKRGPKPRVAGPSDSDADFQARRERERKLWEKRMDGCFDRIHEIFSRAKPILAALSERFPPGEGDRPVSASPPGDPKVSPGFDTFALRGLTDWADEEWELTPLPNGDPSHIGMERTGRHKLQETGGKEASITGAGDRRLSRSGRGERRMKHLKVKLSRQVFVDRTLTYVKAVPLAG</sequence>
<feature type="region of interest" description="Disordered" evidence="2">
    <location>
        <begin position="664"/>
        <end position="852"/>
    </location>
</feature>
<dbReference type="PROSITE" id="PS50020">
    <property type="entry name" value="WW_DOMAIN_2"/>
    <property type="match status" value="2"/>
</dbReference>
<feature type="compositionally biased region" description="Basic residues" evidence="2">
    <location>
        <begin position="2490"/>
        <end position="2503"/>
    </location>
</feature>
<keyword evidence="1" id="KW-0862">Zinc</keyword>
<feature type="compositionally biased region" description="Basic residues" evidence="2">
    <location>
        <begin position="971"/>
        <end position="983"/>
    </location>
</feature>
<feature type="compositionally biased region" description="Basic and acidic residues" evidence="2">
    <location>
        <begin position="1018"/>
        <end position="1032"/>
    </location>
</feature>
<feature type="domain" description="WW" evidence="3">
    <location>
        <begin position="1737"/>
        <end position="1770"/>
    </location>
</feature>
<evidence type="ECO:0000313" key="6">
    <source>
        <dbReference type="Proteomes" id="UP000054558"/>
    </source>
</evidence>
<dbReference type="OMA" id="DEREVAX"/>
<dbReference type="InterPro" id="IPR000679">
    <property type="entry name" value="Znf_GATA"/>
</dbReference>
<dbReference type="GO" id="GO:0006355">
    <property type="term" value="P:regulation of DNA-templated transcription"/>
    <property type="evidence" value="ECO:0007669"/>
    <property type="project" value="InterPro"/>
</dbReference>
<feature type="region of interest" description="Disordered" evidence="2">
    <location>
        <begin position="1068"/>
        <end position="1135"/>
    </location>
</feature>
<dbReference type="GO" id="GO:0043565">
    <property type="term" value="F:sequence-specific DNA binding"/>
    <property type="evidence" value="ECO:0007669"/>
    <property type="project" value="InterPro"/>
</dbReference>
<feature type="compositionally biased region" description="Basic and acidic residues" evidence="2">
    <location>
        <begin position="829"/>
        <end position="845"/>
    </location>
</feature>
<evidence type="ECO:0000259" key="3">
    <source>
        <dbReference type="PROSITE" id="PS50020"/>
    </source>
</evidence>
<feature type="compositionally biased region" description="Basic and acidic residues" evidence="2">
    <location>
        <begin position="2690"/>
        <end position="2699"/>
    </location>
</feature>
<feature type="region of interest" description="Disordered" evidence="2">
    <location>
        <begin position="514"/>
        <end position="548"/>
    </location>
</feature>
<feature type="compositionally biased region" description="Basic and acidic residues" evidence="2">
    <location>
        <begin position="341"/>
        <end position="351"/>
    </location>
</feature>
<feature type="compositionally biased region" description="Basic and acidic residues" evidence="2">
    <location>
        <begin position="775"/>
        <end position="788"/>
    </location>
</feature>
<evidence type="ECO:0000256" key="1">
    <source>
        <dbReference type="PROSITE-ProRule" id="PRU00094"/>
    </source>
</evidence>
<feature type="region of interest" description="Disordered" evidence="2">
    <location>
        <begin position="2020"/>
        <end position="2047"/>
    </location>
</feature>
<feature type="region of interest" description="Disordered" evidence="2">
    <location>
        <begin position="1726"/>
        <end position="1745"/>
    </location>
</feature>
<feature type="compositionally biased region" description="Basic and acidic residues" evidence="2">
    <location>
        <begin position="1662"/>
        <end position="1671"/>
    </location>
</feature>
<dbReference type="PANTHER" id="PTHR36805:SF7">
    <property type="entry name" value="AGENET DOMAIN-CONTAINING PROTEIN"/>
    <property type="match status" value="1"/>
</dbReference>
<feature type="compositionally biased region" description="Polar residues" evidence="2">
    <location>
        <begin position="1375"/>
        <end position="1394"/>
    </location>
</feature>
<keyword evidence="1" id="KW-0479">Metal-binding</keyword>
<dbReference type="InterPro" id="IPR013088">
    <property type="entry name" value="Znf_NHR/GATA"/>
</dbReference>
<feature type="region of interest" description="Disordered" evidence="2">
    <location>
        <begin position="3180"/>
        <end position="3200"/>
    </location>
</feature>
<feature type="region of interest" description="Disordered" evidence="2">
    <location>
        <begin position="2477"/>
        <end position="2503"/>
    </location>
</feature>
<feature type="compositionally biased region" description="Basic and acidic residues" evidence="2">
    <location>
        <begin position="2260"/>
        <end position="2276"/>
    </location>
</feature>
<dbReference type="SMART" id="SM00401">
    <property type="entry name" value="ZnF_GATA"/>
    <property type="match status" value="3"/>
</dbReference>
<feature type="compositionally biased region" description="Polar residues" evidence="2">
    <location>
        <begin position="2277"/>
        <end position="2286"/>
    </location>
</feature>
<feature type="region of interest" description="Disordered" evidence="2">
    <location>
        <begin position="1182"/>
        <end position="1209"/>
    </location>
</feature>
<feature type="region of interest" description="Disordered" evidence="2">
    <location>
        <begin position="1976"/>
        <end position="2000"/>
    </location>
</feature>
<feature type="compositionally biased region" description="Basic and acidic residues" evidence="2">
    <location>
        <begin position="1529"/>
        <end position="1542"/>
    </location>
</feature>
<accession>A0A1Y1I7R9</accession>
<dbReference type="Gene3D" id="2.20.70.10">
    <property type="match status" value="2"/>
</dbReference>
<proteinExistence type="predicted"/>
<dbReference type="CDD" id="cd00202">
    <property type="entry name" value="ZnF_GATA"/>
    <property type="match status" value="3"/>
</dbReference>
<dbReference type="SUPFAM" id="SSF57716">
    <property type="entry name" value="Glucocorticoid receptor-like (DNA-binding domain)"/>
    <property type="match status" value="3"/>
</dbReference>
<feature type="compositionally biased region" description="Basic and acidic residues" evidence="2">
    <location>
        <begin position="1068"/>
        <end position="1083"/>
    </location>
</feature>
<dbReference type="Proteomes" id="UP000054558">
    <property type="component" value="Unassembled WGS sequence"/>
</dbReference>
<dbReference type="EMBL" id="DF237127">
    <property type="protein sequence ID" value="GAQ84158.1"/>
    <property type="molecule type" value="Genomic_DNA"/>
</dbReference>
<keyword evidence="1" id="KW-0863">Zinc-finger</keyword>
<evidence type="ECO:0000259" key="4">
    <source>
        <dbReference type="PROSITE" id="PS50114"/>
    </source>
</evidence>
<feature type="compositionally biased region" description="Gly residues" evidence="2">
    <location>
        <begin position="520"/>
        <end position="534"/>
    </location>
</feature>
<evidence type="ECO:0000313" key="5">
    <source>
        <dbReference type="EMBL" id="GAQ84158.1"/>
    </source>
</evidence>
<feature type="compositionally biased region" description="Basic and acidic residues" evidence="2">
    <location>
        <begin position="403"/>
        <end position="416"/>
    </location>
</feature>
<feature type="compositionally biased region" description="Basic and acidic residues" evidence="2">
    <location>
        <begin position="3235"/>
        <end position="3249"/>
    </location>
</feature>
<feature type="region of interest" description="Disordered" evidence="2">
    <location>
        <begin position="2214"/>
        <end position="2296"/>
    </location>
</feature>
<dbReference type="OrthoDB" id="1894168at2759"/>
<feature type="region of interest" description="Disordered" evidence="2">
    <location>
        <begin position="2564"/>
        <end position="2794"/>
    </location>
</feature>
<feature type="region of interest" description="Disordered" evidence="2">
    <location>
        <begin position="1662"/>
        <end position="1689"/>
    </location>
</feature>
<feature type="region of interest" description="Disordered" evidence="2">
    <location>
        <begin position="1375"/>
        <end position="1479"/>
    </location>
</feature>
<organism evidence="5 6">
    <name type="scientific">Klebsormidium nitens</name>
    <name type="common">Green alga</name>
    <name type="synonym">Ulothrix nitens</name>
    <dbReference type="NCBI Taxonomy" id="105231"/>
    <lineage>
        <taxon>Eukaryota</taxon>
        <taxon>Viridiplantae</taxon>
        <taxon>Streptophyta</taxon>
        <taxon>Klebsormidiophyceae</taxon>
        <taxon>Klebsormidiales</taxon>
        <taxon>Klebsormidiaceae</taxon>
        <taxon>Klebsormidium</taxon>
    </lineage>
</organism>
<evidence type="ECO:0000256" key="2">
    <source>
        <dbReference type="SAM" id="MobiDB-lite"/>
    </source>
</evidence>
<dbReference type="STRING" id="105231.A0A1Y1I7R9"/>
<feature type="compositionally biased region" description="Basic and acidic residues" evidence="2">
    <location>
        <begin position="2762"/>
        <end position="2774"/>
    </location>
</feature>
<feature type="compositionally biased region" description="Gly residues" evidence="2">
    <location>
        <begin position="2934"/>
        <end position="2950"/>
    </location>
</feature>
<dbReference type="Pfam" id="PF00320">
    <property type="entry name" value="GATA"/>
    <property type="match status" value="2"/>
</dbReference>
<feature type="region of interest" description="Disordered" evidence="2">
    <location>
        <begin position="3226"/>
        <end position="3270"/>
    </location>
</feature>
<dbReference type="PROSITE" id="PS01159">
    <property type="entry name" value="WW_DOMAIN_1"/>
    <property type="match status" value="1"/>
</dbReference>
<feature type="domain" description="GATA-type" evidence="4">
    <location>
        <begin position="454"/>
        <end position="509"/>
    </location>
</feature>
<feature type="region of interest" description="Disordered" evidence="2">
    <location>
        <begin position="2933"/>
        <end position="2997"/>
    </location>
</feature>
<feature type="region of interest" description="Disordered" evidence="2">
    <location>
        <begin position="3076"/>
        <end position="3144"/>
    </location>
</feature>
<feature type="region of interest" description="Disordered" evidence="2">
    <location>
        <begin position="612"/>
        <end position="643"/>
    </location>
</feature>
<feature type="compositionally biased region" description="Basic and acidic residues" evidence="2">
    <location>
        <begin position="701"/>
        <end position="711"/>
    </location>
</feature>
<feature type="compositionally biased region" description="Basic and acidic residues" evidence="2">
    <location>
        <begin position="3258"/>
        <end position="3269"/>
    </location>
</feature>
<gene>
    <name evidence="5" type="ORF">KFL_001780130</name>
</gene>
<feature type="region of interest" description="Disordered" evidence="2">
    <location>
        <begin position="1157"/>
        <end position="1176"/>
    </location>
</feature>
<feature type="region of interest" description="Disordered" evidence="2">
    <location>
        <begin position="887"/>
        <end position="1047"/>
    </location>
</feature>
<feature type="compositionally biased region" description="Basic and acidic residues" evidence="2">
    <location>
        <begin position="1569"/>
        <end position="1583"/>
    </location>
</feature>
<feature type="region of interest" description="Disordered" evidence="2">
    <location>
        <begin position="1696"/>
        <end position="1715"/>
    </location>
</feature>
<dbReference type="InterPro" id="IPR001202">
    <property type="entry name" value="WW_dom"/>
</dbReference>
<feature type="domain" description="GATA-type" evidence="4">
    <location>
        <begin position="2771"/>
        <end position="2809"/>
    </location>
</feature>
<dbReference type="GO" id="GO:0008270">
    <property type="term" value="F:zinc ion binding"/>
    <property type="evidence" value="ECO:0007669"/>
    <property type="project" value="UniProtKB-KW"/>
</dbReference>
<dbReference type="CDD" id="cd00201">
    <property type="entry name" value="WW"/>
    <property type="match status" value="2"/>
</dbReference>
<feature type="compositionally biased region" description="Basic and acidic residues" evidence="2">
    <location>
        <begin position="362"/>
        <end position="389"/>
    </location>
</feature>
<dbReference type="PANTHER" id="PTHR36805">
    <property type="entry name" value="AGENET DOMAIN-CONTAINING PROTEIN"/>
    <property type="match status" value="1"/>
</dbReference>
<reference evidence="5 6" key="1">
    <citation type="journal article" date="2014" name="Nat. Commun.">
        <title>Klebsormidium flaccidum genome reveals primary factors for plant terrestrial adaptation.</title>
        <authorList>
            <person name="Hori K."/>
            <person name="Maruyama F."/>
            <person name="Fujisawa T."/>
            <person name="Togashi T."/>
            <person name="Yamamoto N."/>
            <person name="Seo M."/>
            <person name="Sato S."/>
            <person name="Yamada T."/>
            <person name="Mori H."/>
            <person name="Tajima N."/>
            <person name="Moriyama T."/>
            <person name="Ikeuchi M."/>
            <person name="Watanabe M."/>
            <person name="Wada H."/>
            <person name="Kobayashi K."/>
            <person name="Saito M."/>
            <person name="Masuda T."/>
            <person name="Sasaki-Sekimoto Y."/>
            <person name="Mashiguchi K."/>
            <person name="Awai K."/>
            <person name="Shimojima M."/>
            <person name="Masuda S."/>
            <person name="Iwai M."/>
            <person name="Nobusawa T."/>
            <person name="Narise T."/>
            <person name="Kondo S."/>
            <person name="Saito H."/>
            <person name="Sato R."/>
            <person name="Murakawa M."/>
            <person name="Ihara Y."/>
            <person name="Oshima-Yamada Y."/>
            <person name="Ohtaka K."/>
            <person name="Satoh M."/>
            <person name="Sonobe K."/>
            <person name="Ishii M."/>
            <person name="Ohtani R."/>
            <person name="Kanamori-Sato M."/>
            <person name="Honoki R."/>
            <person name="Miyazaki D."/>
            <person name="Mochizuki H."/>
            <person name="Umetsu J."/>
            <person name="Higashi K."/>
            <person name="Shibata D."/>
            <person name="Kamiya Y."/>
            <person name="Sato N."/>
            <person name="Nakamura Y."/>
            <person name="Tabata S."/>
            <person name="Ida S."/>
            <person name="Kurokawa K."/>
            <person name="Ohta H."/>
        </authorList>
    </citation>
    <scope>NUCLEOTIDE SEQUENCE [LARGE SCALE GENOMIC DNA]</scope>
    <source>
        <strain evidence="5 6">NIES-2285</strain>
    </source>
</reference>
<feature type="domain" description="WW" evidence="3">
    <location>
        <begin position="1783"/>
        <end position="1810"/>
    </location>
</feature>